<accession>W0LEV8</accession>
<dbReference type="OrthoDB" id="6506626at2"/>
<dbReference type="AlphaFoldDB" id="W0LEV8"/>
<organism evidence="1 2">
    <name type="scientific">Chania multitudinisentens RB-25</name>
    <dbReference type="NCBI Taxonomy" id="1441930"/>
    <lineage>
        <taxon>Bacteria</taxon>
        <taxon>Pseudomonadati</taxon>
        <taxon>Pseudomonadota</taxon>
        <taxon>Gammaproteobacteria</taxon>
        <taxon>Enterobacterales</taxon>
        <taxon>Yersiniaceae</taxon>
        <taxon>Chania</taxon>
    </lineage>
</organism>
<reference evidence="1 2" key="1">
    <citation type="submission" date="2014-01" db="EMBL/GenBank/DDBJ databases">
        <title>Isolation of Serratia multitudinisentens RB-25 from Ex-Landfill site.</title>
        <authorList>
            <person name="Robson E.H.J."/>
        </authorList>
    </citation>
    <scope>NUCLEOTIDE SEQUENCE [LARGE SCALE GENOMIC DNA]</scope>
    <source>
        <strain evidence="1 2">RB-25</strain>
    </source>
</reference>
<dbReference type="KEGG" id="sfo:Z042_23770"/>
<dbReference type="EMBL" id="CP007044">
    <property type="protein sequence ID" value="AHG22281.1"/>
    <property type="molecule type" value="Genomic_DNA"/>
</dbReference>
<dbReference type="PROSITE" id="PS51257">
    <property type="entry name" value="PROKAR_LIPOPROTEIN"/>
    <property type="match status" value="1"/>
</dbReference>
<evidence type="ECO:0000313" key="2">
    <source>
        <dbReference type="Proteomes" id="UP000019030"/>
    </source>
</evidence>
<dbReference type="RefSeq" id="WP_024912959.1">
    <property type="nucleotide sequence ID" value="NZ_CP007044.2"/>
</dbReference>
<evidence type="ECO:0000313" key="1">
    <source>
        <dbReference type="EMBL" id="AHG22281.1"/>
    </source>
</evidence>
<protein>
    <recommendedName>
        <fullName evidence="3">Lipoprotein</fullName>
    </recommendedName>
</protein>
<dbReference type="eggNOG" id="ENOG50334G4">
    <property type="taxonomic scope" value="Bacteria"/>
</dbReference>
<dbReference type="Proteomes" id="UP000019030">
    <property type="component" value="Chromosome"/>
</dbReference>
<evidence type="ECO:0008006" key="3">
    <source>
        <dbReference type="Google" id="ProtNLM"/>
    </source>
</evidence>
<gene>
    <name evidence="1" type="ORF">Z042_23770</name>
</gene>
<name>W0LEV8_9GAMM</name>
<proteinExistence type="predicted"/>
<reference evidence="1 2" key="2">
    <citation type="submission" date="2015-03" db="EMBL/GenBank/DDBJ databases">
        <authorList>
            <person name="Chan K.-G."/>
        </authorList>
    </citation>
    <scope>NUCLEOTIDE SEQUENCE [LARGE SCALE GENOMIC DNA]</scope>
    <source>
        <strain evidence="1 2">RB-25</strain>
    </source>
</reference>
<keyword evidence="2" id="KW-1185">Reference proteome</keyword>
<sequence>MKNKVFIITLTIILSGCSTPWEPIGNPAMTLQNTQDVCKSSSLSLFPIKNEVATRSVEKQISIKCNNKENCDKSGYRYEKKLGVESYSLDVNKHSRQAAFSSCMEKNGWKKPGVYNLLDDIFP</sequence>
<dbReference type="HOGENOM" id="CLU_136256_1_0_6"/>